<accession>A0A5N7MGB5</accession>
<keyword evidence="2" id="KW-1133">Transmembrane helix</keyword>
<keyword evidence="2" id="KW-0812">Transmembrane</keyword>
<dbReference type="PANTHER" id="PTHR41795">
    <property type="entry name" value="EXOPOLYSACCHARIDE SYNTHESIS PROTEIN"/>
    <property type="match status" value="1"/>
</dbReference>
<dbReference type="EMBL" id="VOSK01000032">
    <property type="protein sequence ID" value="MPR25808.1"/>
    <property type="molecule type" value="Genomic_DNA"/>
</dbReference>
<evidence type="ECO:0000313" key="3">
    <source>
        <dbReference type="EMBL" id="MPR25808.1"/>
    </source>
</evidence>
<protein>
    <submittedName>
        <fullName evidence="3">Exopolysaccharide biosynthesis protein</fullName>
    </submittedName>
</protein>
<dbReference type="PANTHER" id="PTHR41795:SF1">
    <property type="entry name" value="EXOPOLYSACCHARIDE SYNTHESIS PROTEIN"/>
    <property type="match status" value="1"/>
</dbReference>
<feature type="transmembrane region" description="Helical" evidence="2">
    <location>
        <begin position="179"/>
        <end position="198"/>
    </location>
</feature>
<dbReference type="Pfam" id="PF06055">
    <property type="entry name" value="ExoD"/>
    <property type="match status" value="1"/>
</dbReference>
<gene>
    <name evidence="3" type="ORF">FS320_11370</name>
</gene>
<evidence type="ECO:0000313" key="4">
    <source>
        <dbReference type="Proteomes" id="UP000403266"/>
    </source>
</evidence>
<comment type="caution">
    <text evidence="3">The sequence shown here is derived from an EMBL/GenBank/DDBJ whole genome shotgun (WGS) entry which is preliminary data.</text>
</comment>
<keyword evidence="4" id="KW-1185">Reference proteome</keyword>
<dbReference type="InterPro" id="IPR010331">
    <property type="entry name" value="ExoD"/>
</dbReference>
<feature type="region of interest" description="Disordered" evidence="1">
    <location>
        <begin position="15"/>
        <end position="51"/>
    </location>
</feature>
<dbReference type="Proteomes" id="UP000403266">
    <property type="component" value="Unassembled WGS sequence"/>
</dbReference>
<organism evidence="3 4">
    <name type="scientific">Microvirga tunisiensis</name>
    <dbReference type="NCBI Taxonomy" id="2108360"/>
    <lineage>
        <taxon>Bacteria</taxon>
        <taxon>Pseudomonadati</taxon>
        <taxon>Pseudomonadota</taxon>
        <taxon>Alphaproteobacteria</taxon>
        <taxon>Hyphomicrobiales</taxon>
        <taxon>Methylobacteriaceae</taxon>
        <taxon>Microvirga</taxon>
    </lineage>
</organism>
<keyword evidence="2" id="KW-0472">Membrane</keyword>
<sequence length="259" mass="28137">MGGRDALDCARLSWRGASPFPSLPSRRRSVDAKTDTTGARKSPYREESEFHRAHQHQSASAVLRAVIDEAEGETISIGAIIEAFGERAFGFVLILFSLPNCVPAPPGIAGIVGTPVLIFGIQMMLGHTRPWLPGFILRRTVSLSKFKRLIDIAEPKLQKLESYCKPRLLQLFGPFGDRVAGFFAFLVAVSVLIPFPGTNFPPSIALVIASIAIMEEDGYLLIVGYLIGLAGLAYTVTVLGASYHLILAAIHNLPSWFGF</sequence>
<evidence type="ECO:0000256" key="1">
    <source>
        <dbReference type="SAM" id="MobiDB-lite"/>
    </source>
</evidence>
<name>A0A5N7MGB5_9HYPH</name>
<dbReference type="AlphaFoldDB" id="A0A5N7MGB5"/>
<proteinExistence type="predicted"/>
<reference evidence="3 4" key="1">
    <citation type="journal article" date="2019" name="Syst. Appl. Microbiol.">
        <title>Microvirga tunisiensis sp. nov., a root nodule symbiotic bacterium isolated from Lupinus micranthus and L. luteus grown in Northern Tunisia.</title>
        <authorList>
            <person name="Msaddak A."/>
            <person name="Rejili M."/>
            <person name="Duran D."/>
            <person name="Mars M."/>
            <person name="Palacios J.M."/>
            <person name="Ruiz-Argueso T."/>
            <person name="Rey L."/>
            <person name="Imperial J."/>
        </authorList>
    </citation>
    <scope>NUCLEOTIDE SEQUENCE [LARGE SCALE GENOMIC DNA]</scope>
    <source>
        <strain evidence="3 4">Lmie10</strain>
    </source>
</reference>
<feature type="transmembrane region" description="Helical" evidence="2">
    <location>
        <begin position="218"/>
        <end position="246"/>
    </location>
</feature>
<dbReference type="OrthoDB" id="8550083at2"/>
<evidence type="ECO:0000256" key="2">
    <source>
        <dbReference type="SAM" id="Phobius"/>
    </source>
</evidence>